<dbReference type="PANTHER" id="PTHR42733:SF13">
    <property type="entry name" value="DJ-1_PFPI DOMAIN-CONTAINING PROTEIN"/>
    <property type="match status" value="1"/>
</dbReference>
<feature type="domain" description="DJ-1/PfpI" evidence="2">
    <location>
        <begin position="5"/>
        <end position="167"/>
    </location>
</feature>
<dbReference type="Proteomes" id="UP000199208">
    <property type="component" value="Unassembled WGS sequence"/>
</dbReference>
<name>A0A1G5RR48_9FIRM</name>
<dbReference type="EMBL" id="FMWL01000001">
    <property type="protein sequence ID" value="SCZ76553.1"/>
    <property type="molecule type" value="Genomic_DNA"/>
</dbReference>
<dbReference type="InterPro" id="IPR002818">
    <property type="entry name" value="DJ-1/PfpI"/>
</dbReference>
<dbReference type="Gene3D" id="3.40.50.880">
    <property type="match status" value="1"/>
</dbReference>
<dbReference type="PANTHER" id="PTHR42733">
    <property type="entry name" value="DJ-1 PROTEIN"/>
    <property type="match status" value="1"/>
</dbReference>
<keyword evidence="3" id="KW-0645">Protease</keyword>
<proteinExistence type="inferred from homology"/>
<dbReference type="PROSITE" id="PS51276">
    <property type="entry name" value="PEPTIDASE_C56_PFPI"/>
    <property type="match status" value="1"/>
</dbReference>
<dbReference type="SUPFAM" id="SSF52317">
    <property type="entry name" value="Class I glutamine amidotransferase-like"/>
    <property type="match status" value="1"/>
</dbReference>
<keyword evidence="4" id="KW-1185">Reference proteome</keyword>
<gene>
    <name evidence="3" type="ORF">SAMN03080599_00298</name>
</gene>
<dbReference type="STRING" id="1120920.SAMN03080599_00298"/>
<dbReference type="Pfam" id="PF01965">
    <property type="entry name" value="DJ-1_PfpI"/>
    <property type="match status" value="1"/>
</dbReference>
<dbReference type="InterPro" id="IPR006286">
    <property type="entry name" value="C56_PfpI-like"/>
</dbReference>
<evidence type="ECO:0000313" key="4">
    <source>
        <dbReference type="Proteomes" id="UP000199208"/>
    </source>
</evidence>
<accession>A0A1G5RR48</accession>
<dbReference type="CDD" id="cd03134">
    <property type="entry name" value="GATase1_PfpI_like"/>
    <property type="match status" value="1"/>
</dbReference>
<protein>
    <submittedName>
        <fullName evidence="3">Protease I</fullName>
    </submittedName>
</protein>
<reference evidence="3 4" key="1">
    <citation type="submission" date="2016-10" db="EMBL/GenBank/DDBJ databases">
        <authorList>
            <person name="de Groot N.N."/>
        </authorList>
    </citation>
    <scope>NUCLEOTIDE SEQUENCE [LARGE SCALE GENOMIC DNA]</scope>
    <source>
        <strain evidence="3 4">DSM 2784</strain>
    </source>
</reference>
<comment type="similarity">
    <text evidence="1">Belongs to the peptidase C56 family.</text>
</comment>
<dbReference type="InterPro" id="IPR029062">
    <property type="entry name" value="Class_I_gatase-like"/>
</dbReference>
<evidence type="ECO:0000259" key="2">
    <source>
        <dbReference type="Pfam" id="PF01965"/>
    </source>
</evidence>
<organism evidence="3 4">
    <name type="scientific">Acidaminobacter hydrogenoformans DSM 2784</name>
    <dbReference type="NCBI Taxonomy" id="1120920"/>
    <lineage>
        <taxon>Bacteria</taxon>
        <taxon>Bacillati</taxon>
        <taxon>Bacillota</taxon>
        <taxon>Clostridia</taxon>
        <taxon>Peptostreptococcales</taxon>
        <taxon>Acidaminobacteraceae</taxon>
        <taxon>Acidaminobacter</taxon>
    </lineage>
</organism>
<dbReference type="GO" id="GO:0006508">
    <property type="term" value="P:proteolysis"/>
    <property type="evidence" value="ECO:0007669"/>
    <property type="project" value="UniProtKB-KW"/>
</dbReference>
<dbReference type="GO" id="GO:0008233">
    <property type="term" value="F:peptidase activity"/>
    <property type="evidence" value="ECO:0007669"/>
    <property type="project" value="UniProtKB-KW"/>
</dbReference>
<evidence type="ECO:0000313" key="3">
    <source>
        <dbReference type="EMBL" id="SCZ76553.1"/>
    </source>
</evidence>
<dbReference type="NCBIfam" id="TIGR01382">
    <property type="entry name" value="PfpI"/>
    <property type="match status" value="1"/>
</dbReference>
<sequence length="171" mass="18775">MEKEKILILTDDYAEDLELLYPYYRMIEAGYDVVMASDAGGRGLKGKNGVPYKSDVSWEDIDAAEFVGLLIPGGWAPDKLRRYDKVKAIVKEINDAGKPIGIICHAGWVTISAGIMKGRKATSTPAIKDDMENAGCTWVNEEVVVDGNLVSSRAPMDLPAYMKAFIKALEE</sequence>
<keyword evidence="3" id="KW-0378">Hydrolase</keyword>
<dbReference type="AlphaFoldDB" id="A0A1G5RR48"/>
<dbReference type="RefSeq" id="WP_207646390.1">
    <property type="nucleotide sequence ID" value="NZ_FMWL01000001.1"/>
</dbReference>
<evidence type="ECO:0000256" key="1">
    <source>
        <dbReference type="ARBA" id="ARBA00008542"/>
    </source>
</evidence>